<evidence type="ECO:0000256" key="7">
    <source>
        <dbReference type="ARBA" id="ARBA00023004"/>
    </source>
</evidence>
<keyword evidence="5" id="KW-0479">Metal-binding</keyword>
<name>A0A0K6G3H9_9AGAM</name>
<evidence type="ECO:0000256" key="4">
    <source>
        <dbReference type="ARBA" id="ARBA00022617"/>
    </source>
</evidence>
<evidence type="ECO:0000256" key="8">
    <source>
        <dbReference type="ARBA" id="ARBA00023033"/>
    </source>
</evidence>
<evidence type="ECO:0000256" key="5">
    <source>
        <dbReference type="ARBA" id="ARBA00022723"/>
    </source>
</evidence>
<dbReference type="AlphaFoldDB" id="A0A0K6G3H9"/>
<evidence type="ECO:0000256" key="2">
    <source>
        <dbReference type="ARBA" id="ARBA00005179"/>
    </source>
</evidence>
<dbReference type="GO" id="GO:0016705">
    <property type="term" value="F:oxidoreductase activity, acting on paired donors, with incorporation or reduction of molecular oxygen"/>
    <property type="evidence" value="ECO:0007669"/>
    <property type="project" value="InterPro"/>
</dbReference>
<dbReference type="InterPro" id="IPR001128">
    <property type="entry name" value="Cyt_P450"/>
</dbReference>
<proteinExistence type="inferred from homology"/>
<dbReference type="GO" id="GO:0005506">
    <property type="term" value="F:iron ion binding"/>
    <property type="evidence" value="ECO:0007669"/>
    <property type="project" value="InterPro"/>
</dbReference>
<sequence>MSAEKYMQYYYDINDASFGPGLIASAGHRHKAQRKMLNPVFTVKHMKSRNWRSEINTEHVIQTETFYLIAEDMKKAMIKDLGGAQSKELDMLRWCSATALELIGTAGIGHSFGTLQGVDSEYSRVIESFFPALAQVSPLRAMFPLIYRAGPAWLQRKLAGWAPSTNVRKIKNIVDVQDKQAQDILIRKKEALKDRQASNNTHDIMSVLVRADMEANREDRLPENQLLGQMNTLIFAGHEKTSGALSRTLQLLAFHPALQNRLRAELQEAPDALSYNELNALPYLDALCREVYTVGSRGASLSLGKIELGSLGVLAVVTQGIFRGILPQVMSETTAIVGLK</sequence>
<dbReference type="GO" id="GO:0004497">
    <property type="term" value="F:monooxygenase activity"/>
    <property type="evidence" value="ECO:0007669"/>
    <property type="project" value="UniProtKB-KW"/>
</dbReference>
<evidence type="ECO:0000313" key="9">
    <source>
        <dbReference type="EMBL" id="CUA72807.1"/>
    </source>
</evidence>
<dbReference type="InterPro" id="IPR050121">
    <property type="entry name" value="Cytochrome_P450_monoxygenase"/>
</dbReference>
<comment type="pathway">
    <text evidence="2">Secondary metabolite biosynthesis.</text>
</comment>
<evidence type="ECO:0008006" key="11">
    <source>
        <dbReference type="Google" id="ProtNLM"/>
    </source>
</evidence>
<comment type="similarity">
    <text evidence="3">Belongs to the cytochrome P450 family.</text>
</comment>
<evidence type="ECO:0000256" key="3">
    <source>
        <dbReference type="ARBA" id="ARBA00010617"/>
    </source>
</evidence>
<evidence type="ECO:0000256" key="6">
    <source>
        <dbReference type="ARBA" id="ARBA00023002"/>
    </source>
</evidence>
<keyword evidence="10" id="KW-1185">Reference proteome</keyword>
<evidence type="ECO:0000256" key="1">
    <source>
        <dbReference type="ARBA" id="ARBA00001971"/>
    </source>
</evidence>
<dbReference type="EMBL" id="CYGV01001314">
    <property type="protein sequence ID" value="CUA72807.1"/>
    <property type="molecule type" value="Genomic_DNA"/>
</dbReference>
<keyword evidence="8" id="KW-0503">Monooxygenase</keyword>
<dbReference type="GO" id="GO:0020037">
    <property type="term" value="F:heme binding"/>
    <property type="evidence" value="ECO:0007669"/>
    <property type="project" value="InterPro"/>
</dbReference>
<dbReference type="Pfam" id="PF00067">
    <property type="entry name" value="p450"/>
    <property type="match status" value="1"/>
</dbReference>
<dbReference type="Gene3D" id="1.10.630.10">
    <property type="entry name" value="Cytochrome P450"/>
    <property type="match status" value="1"/>
</dbReference>
<dbReference type="SUPFAM" id="SSF48264">
    <property type="entry name" value="Cytochrome P450"/>
    <property type="match status" value="1"/>
</dbReference>
<protein>
    <recommendedName>
        <fullName evidence="11">Cytochrome P450</fullName>
    </recommendedName>
</protein>
<dbReference type="PANTHER" id="PTHR24305">
    <property type="entry name" value="CYTOCHROME P450"/>
    <property type="match status" value="1"/>
</dbReference>
<keyword evidence="7" id="KW-0408">Iron</keyword>
<keyword evidence="6" id="KW-0560">Oxidoreductase</keyword>
<keyword evidence="4" id="KW-0349">Heme</keyword>
<comment type="cofactor">
    <cofactor evidence="1">
        <name>heme</name>
        <dbReference type="ChEBI" id="CHEBI:30413"/>
    </cofactor>
</comment>
<accession>A0A0K6G3H9</accession>
<reference evidence="9 10" key="1">
    <citation type="submission" date="2015-07" db="EMBL/GenBank/DDBJ databases">
        <authorList>
            <person name="Noorani M."/>
        </authorList>
    </citation>
    <scope>NUCLEOTIDE SEQUENCE [LARGE SCALE GENOMIC DNA]</scope>
    <source>
        <strain evidence="9">BBA 69670</strain>
    </source>
</reference>
<dbReference type="PANTHER" id="PTHR24305:SF166">
    <property type="entry name" value="CYTOCHROME P450 12A4, MITOCHONDRIAL-RELATED"/>
    <property type="match status" value="1"/>
</dbReference>
<organism evidence="9 10">
    <name type="scientific">Rhizoctonia solani</name>
    <dbReference type="NCBI Taxonomy" id="456999"/>
    <lineage>
        <taxon>Eukaryota</taxon>
        <taxon>Fungi</taxon>
        <taxon>Dikarya</taxon>
        <taxon>Basidiomycota</taxon>
        <taxon>Agaricomycotina</taxon>
        <taxon>Agaricomycetes</taxon>
        <taxon>Cantharellales</taxon>
        <taxon>Ceratobasidiaceae</taxon>
        <taxon>Rhizoctonia</taxon>
    </lineage>
</organism>
<gene>
    <name evidence="9" type="ORF">RSOLAG22IIIB_10308</name>
</gene>
<evidence type="ECO:0000313" key="10">
    <source>
        <dbReference type="Proteomes" id="UP000044841"/>
    </source>
</evidence>
<dbReference type="InterPro" id="IPR036396">
    <property type="entry name" value="Cyt_P450_sf"/>
</dbReference>
<dbReference type="Proteomes" id="UP000044841">
    <property type="component" value="Unassembled WGS sequence"/>
</dbReference>